<gene>
    <name evidence="3" type="ORF">FVD38_12135</name>
</gene>
<dbReference type="InterPro" id="IPR029058">
    <property type="entry name" value="AB_hydrolase_fold"/>
</dbReference>
<dbReference type="Proteomes" id="UP000321413">
    <property type="component" value="Unassembled WGS sequence"/>
</dbReference>
<proteinExistence type="predicted"/>
<dbReference type="SUPFAM" id="SSF53474">
    <property type="entry name" value="alpha/beta-Hydrolases"/>
    <property type="match status" value="1"/>
</dbReference>
<dbReference type="GO" id="GO:0046503">
    <property type="term" value="P:glycerolipid catabolic process"/>
    <property type="evidence" value="ECO:0007669"/>
    <property type="project" value="TreeGrafter"/>
</dbReference>
<feature type="signal peptide" evidence="1">
    <location>
        <begin position="1"/>
        <end position="49"/>
    </location>
</feature>
<evidence type="ECO:0000313" key="3">
    <source>
        <dbReference type="EMBL" id="TXF99564.1"/>
    </source>
</evidence>
<keyword evidence="1" id="KW-0732">Signal</keyword>
<organism evidence="3 4">
    <name type="scientific">Massilia arenae</name>
    <dbReference type="NCBI Taxonomy" id="2603288"/>
    <lineage>
        <taxon>Bacteria</taxon>
        <taxon>Pseudomonadati</taxon>
        <taxon>Pseudomonadota</taxon>
        <taxon>Betaproteobacteria</taxon>
        <taxon>Burkholderiales</taxon>
        <taxon>Oxalobacteraceae</taxon>
        <taxon>Telluria group</taxon>
        <taxon>Massilia</taxon>
    </lineage>
</organism>
<dbReference type="Gene3D" id="3.40.50.1820">
    <property type="entry name" value="alpha/beta hydrolase"/>
    <property type="match status" value="1"/>
</dbReference>
<name>A0A5C7FWW8_9BURK</name>
<evidence type="ECO:0000256" key="1">
    <source>
        <dbReference type="SAM" id="SignalP"/>
    </source>
</evidence>
<keyword evidence="4" id="KW-1185">Reference proteome</keyword>
<evidence type="ECO:0000313" key="4">
    <source>
        <dbReference type="Proteomes" id="UP000321413"/>
    </source>
</evidence>
<dbReference type="InterPro" id="IPR050471">
    <property type="entry name" value="AB_hydrolase"/>
</dbReference>
<comment type="caution">
    <text evidence="3">The sequence shown here is derived from an EMBL/GenBank/DDBJ whole genome shotgun (WGS) entry which is preliminary data.</text>
</comment>
<accession>A0A5C7FWW8</accession>
<keyword evidence="3" id="KW-0378">Hydrolase</keyword>
<protein>
    <submittedName>
        <fullName evidence="3">Alpha/beta fold hydrolase</fullName>
    </submittedName>
</protein>
<sequence>MESTMNKPSRHVAHANDAEHPVLLYCCLSALTTLLAALLLAAASASASAQTDAIATASARPPRYETLPAVPPLPALAEEGHVEHAGARIWYGIVGHGSPVILLHGGRASSLGWGHQVRALVARKHRVILVDSRGHGRSTLGEQPLSYALMAQDVAAVMDRLKLRRAAVAGWSDGAIVGLELSMRQPQRVSRLFAFGPNVNRRHIEAPLPSPVLPLIGPRLRADYEAIAPDPQGFMRLGDAVAAMQAKEPDYTDAQLAALRGSAIAIAAADHDEFITMSHFKYAAAAIPDVRLLVLRKVSHFAPWQDPAGFNEALLDFLNH</sequence>
<dbReference type="PANTHER" id="PTHR43433:SF5">
    <property type="entry name" value="AB HYDROLASE-1 DOMAIN-CONTAINING PROTEIN"/>
    <property type="match status" value="1"/>
</dbReference>
<dbReference type="GO" id="GO:0004806">
    <property type="term" value="F:triacylglycerol lipase activity"/>
    <property type="evidence" value="ECO:0007669"/>
    <property type="project" value="TreeGrafter"/>
</dbReference>
<dbReference type="PANTHER" id="PTHR43433">
    <property type="entry name" value="HYDROLASE, ALPHA/BETA FOLD FAMILY PROTEIN"/>
    <property type="match status" value="1"/>
</dbReference>
<evidence type="ECO:0000259" key="2">
    <source>
        <dbReference type="Pfam" id="PF12697"/>
    </source>
</evidence>
<feature type="domain" description="AB hydrolase-1" evidence="2">
    <location>
        <begin position="100"/>
        <end position="313"/>
    </location>
</feature>
<reference evidence="3 4" key="1">
    <citation type="submission" date="2019-08" db="EMBL/GenBank/DDBJ databases">
        <title>Massilia golmudensis sp. nov., isolated from sand in the Qinghai-Tibetan Plateau.</title>
        <authorList>
            <person name="Zhang B."/>
        </authorList>
    </citation>
    <scope>NUCLEOTIDE SEQUENCE [LARGE SCALE GENOMIC DNA]</scope>
    <source>
        <strain evidence="3 4">GEM5</strain>
    </source>
</reference>
<dbReference type="EMBL" id="VPFD01000012">
    <property type="protein sequence ID" value="TXF99564.1"/>
    <property type="molecule type" value="Genomic_DNA"/>
</dbReference>
<dbReference type="InterPro" id="IPR000073">
    <property type="entry name" value="AB_hydrolase_1"/>
</dbReference>
<feature type="chain" id="PRO_5022794840" evidence="1">
    <location>
        <begin position="50"/>
        <end position="320"/>
    </location>
</feature>
<dbReference type="Pfam" id="PF12697">
    <property type="entry name" value="Abhydrolase_6"/>
    <property type="match status" value="1"/>
</dbReference>
<dbReference type="AlphaFoldDB" id="A0A5C7FWW8"/>